<proteinExistence type="predicted"/>
<dbReference type="PANTHER" id="PTHR10953:SF102">
    <property type="entry name" value="ADENYLYLTRANSFERASE AND SULFURTRANSFERASE MOCS3"/>
    <property type="match status" value="1"/>
</dbReference>
<dbReference type="PANTHER" id="PTHR10953">
    <property type="entry name" value="UBIQUITIN-ACTIVATING ENZYME E1"/>
    <property type="match status" value="1"/>
</dbReference>
<keyword evidence="3" id="KW-1185">Reference proteome</keyword>
<evidence type="ECO:0000313" key="2">
    <source>
        <dbReference type="EMBL" id="MEQ2468492.1"/>
    </source>
</evidence>
<reference evidence="2 3" key="1">
    <citation type="submission" date="2024-03" db="EMBL/GenBank/DDBJ databases">
        <title>Human intestinal bacterial collection.</title>
        <authorList>
            <person name="Pauvert C."/>
            <person name="Hitch T.C.A."/>
            <person name="Clavel T."/>
        </authorList>
    </citation>
    <scope>NUCLEOTIDE SEQUENCE [LARGE SCALE GENOMIC DNA]</scope>
    <source>
        <strain evidence="2 3">CLA-SR-H024</strain>
    </source>
</reference>
<dbReference type="RefSeq" id="WP_349205472.1">
    <property type="nucleotide sequence ID" value="NZ_JBBMFN010000109.1"/>
</dbReference>
<sequence>MEQSRYSRQMLFNSIGVEGQKVIGEKHVFIVGAGALGSSLAEMLCRSGVGSLTIIDRDYVEKSNLQRQQLYTEEDAKERMPKAIAAERRLKEINRECNIQGIVGEATVELLEHLAKNVDLIIDATDNMEIRMILNDLAVKHGIPWIYGACVGSSGMSYTIIPGETPCLHCLLQSMPMTGMTCDRVGIIAPAVQLVVSHQVTEALKLLIGDIVSLRGTFLTFDLWKNDYQNIKVSRAKRVDCPTCGDNRTYPFLEKENQTKVAVLCGRETVQIRPAIPKDIPFQQLAESFQKKGYAVKQNPFLLSVQLERNRVVFFRDGRALIHETNDSIYAKTLYDQLLG</sequence>
<comment type="caution">
    <text evidence="2">The sequence shown here is derived from an EMBL/GenBank/DDBJ whole genome shotgun (WGS) entry which is preliminary data.</text>
</comment>
<dbReference type="InterPro" id="IPR045886">
    <property type="entry name" value="ThiF/MoeB/HesA"/>
</dbReference>
<name>A0ABV1F547_9BACI</name>
<dbReference type="Gene3D" id="3.40.50.720">
    <property type="entry name" value="NAD(P)-binding Rossmann-like Domain"/>
    <property type="match status" value="1"/>
</dbReference>
<dbReference type="InterPro" id="IPR000594">
    <property type="entry name" value="ThiF_NAD_FAD-bd"/>
</dbReference>
<dbReference type="SUPFAM" id="SSF69572">
    <property type="entry name" value="Activating enzymes of the ubiquitin-like proteins"/>
    <property type="match status" value="1"/>
</dbReference>
<dbReference type="NCBIfam" id="NF009123">
    <property type="entry name" value="PRK12475.1"/>
    <property type="match status" value="1"/>
</dbReference>
<evidence type="ECO:0000259" key="1">
    <source>
        <dbReference type="Pfam" id="PF00899"/>
    </source>
</evidence>
<dbReference type="Proteomes" id="UP001465426">
    <property type="component" value="Unassembled WGS sequence"/>
</dbReference>
<evidence type="ECO:0000313" key="3">
    <source>
        <dbReference type="Proteomes" id="UP001465426"/>
    </source>
</evidence>
<feature type="domain" description="THIF-type NAD/FAD binding fold" evidence="1">
    <location>
        <begin position="6"/>
        <end position="242"/>
    </location>
</feature>
<keyword evidence="2" id="KW-0808">Transferase</keyword>
<keyword evidence="2" id="KW-0548">Nucleotidyltransferase</keyword>
<dbReference type="EMBL" id="JBBMFN010000109">
    <property type="protein sequence ID" value="MEQ2468492.1"/>
    <property type="molecule type" value="Genomic_DNA"/>
</dbReference>
<organism evidence="2 3">
    <name type="scientific">Niallia hominis</name>
    <dbReference type="NCBI Taxonomy" id="3133173"/>
    <lineage>
        <taxon>Bacteria</taxon>
        <taxon>Bacillati</taxon>
        <taxon>Bacillota</taxon>
        <taxon>Bacilli</taxon>
        <taxon>Bacillales</taxon>
        <taxon>Bacillaceae</taxon>
        <taxon>Niallia</taxon>
    </lineage>
</organism>
<dbReference type="InterPro" id="IPR035985">
    <property type="entry name" value="Ubiquitin-activating_enz"/>
</dbReference>
<accession>A0ABV1F547</accession>
<dbReference type="Pfam" id="PF00899">
    <property type="entry name" value="ThiF"/>
    <property type="match status" value="1"/>
</dbReference>
<dbReference type="CDD" id="cd00757">
    <property type="entry name" value="ThiF_MoeB_HesA_family"/>
    <property type="match status" value="1"/>
</dbReference>
<gene>
    <name evidence="2" type="ORF">WMO63_22835</name>
</gene>
<dbReference type="GO" id="GO:0016779">
    <property type="term" value="F:nucleotidyltransferase activity"/>
    <property type="evidence" value="ECO:0007669"/>
    <property type="project" value="UniProtKB-KW"/>
</dbReference>
<protein>
    <submittedName>
        <fullName evidence="2">MoeB/ThiF family adenylyltransferase</fullName>
    </submittedName>
</protein>